<sequence length="296" mass="32489">MTFLGLHPGTVSRLGGVVGFAFGFQALFAAHAIPNKTEKYFDLAGSLGFITTALFSFYYPTVRTAYSAGRLSLATFHPRSHHPRQILITALYLLWAGRLGSFLFQRIKKSGKDSRFDEIKQSPAAFSGAWLGQAAWVSAVTLPAILVNLLPAAQPALGIRDLIGAGIWMSGIGFEIIADRQKSAWRQDKNDKKHDEQFISSGLWSLSRHPNYVGEAFLQAGPPLMALTVLPPTPGRYLVWVSPIFTYLLLRYGSGVPPLEKSGEKKWGKDPAYRKYVEDTSVMFPWPGGLGKGKAA</sequence>
<dbReference type="InParanoid" id="A0A1Y1UG41"/>
<feature type="transmembrane region" description="Helical" evidence="1">
    <location>
        <begin position="40"/>
        <end position="59"/>
    </location>
</feature>
<feature type="transmembrane region" description="Helical" evidence="1">
    <location>
        <begin position="12"/>
        <end position="33"/>
    </location>
</feature>
<reference evidence="2 3" key="1">
    <citation type="submission" date="2017-03" db="EMBL/GenBank/DDBJ databases">
        <title>Widespread Adenine N6-methylation of Active Genes in Fungi.</title>
        <authorList>
            <consortium name="DOE Joint Genome Institute"/>
            <person name="Mondo S.J."/>
            <person name="Dannebaum R.O."/>
            <person name="Kuo R.C."/>
            <person name="Louie K.B."/>
            <person name="Bewick A.J."/>
            <person name="Labutti K."/>
            <person name="Haridas S."/>
            <person name="Kuo A."/>
            <person name="Salamov A."/>
            <person name="Ahrendt S.R."/>
            <person name="Lau R."/>
            <person name="Bowen B.P."/>
            <person name="Lipzen A."/>
            <person name="Sullivan W."/>
            <person name="Andreopoulos W.B."/>
            <person name="Clum A."/>
            <person name="Lindquist E."/>
            <person name="Daum C."/>
            <person name="Northen T.R."/>
            <person name="Ramamoorthy G."/>
            <person name="Schmitz R.J."/>
            <person name="Gryganskyi A."/>
            <person name="Culley D."/>
            <person name="Magnuson J."/>
            <person name="James T.Y."/>
            <person name="O'Malley M.A."/>
            <person name="Stajich J.E."/>
            <person name="Spatafora J.W."/>
            <person name="Visel A."/>
            <person name="Grigoriev I.V."/>
        </authorList>
    </citation>
    <scope>NUCLEOTIDE SEQUENCE [LARGE SCALE GENOMIC DNA]</scope>
    <source>
        <strain evidence="2 3">NRRL Y-17943</strain>
    </source>
</reference>
<dbReference type="OrthoDB" id="67965at2759"/>
<dbReference type="GeneID" id="33555749"/>
<evidence type="ECO:0000256" key="1">
    <source>
        <dbReference type="SAM" id="Phobius"/>
    </source>
</evidence>
<evidence type="ECO:0000313" key="2">
    <source>
        <dbReference type="EMBL" id="ORX36474.1"/>
    </source>
</evidence>
<feature type="transmembrane region" description="Helical" evidence="1">
    <location>
        <begin position="86"/>
        <end position="104"/>
    </location>
</feature>
<gene>
    <name evidence="2" type="ORF">BD324DRAFT_602249</name>
</gene>
<keyword evidence="1" id="KW-0472">Membrane</keyword>
<dbReference type="PANTHER" id="PTHR32251">
    <property type="entry name" value="3-OXO-5-ALPHA-STEROID 4-DEHYDROGENASE"/>
    <property type="match status" value="1"/>
</dbReference>
<keyword evidence="3" id="KW-1185">Reference proteome</keyword>
<dbReference type="InterPro" id="IPR010721">
    <property type="entry name" value="UstE-like"/>
</dbReference>
<proteinExistence type="predicted"/>
<evidence type="ECO:0008006" key="4">
    <source>
        <dbReference type="Google" id="ProtNLM"/>
    </source>
</evidence>
<accession>A0A1Y1UG41</accession>
<comment type="caution">
    <text evidence="2">The sequence shown here is derived from an EMBL/GenBank/DDBJ whole genome shotgun (WGS) entry which is preliminary data.</text>
</comment>
<dbReference type="GO" id="GO:0016020">
    <property type="term" value="C:membrane"/>
    <property type="evidence" value="ECO:0007669"/>
    <property type="project" value="TreeGrafter"/>
</dbReference>
<keyword evidence="1" id="KW-0812">Transmembrane</keyword>
<dbReference type="AlphaFoldDB" id="A0A1Y1UG41"/>
<keyword evidence="1" id="KW-1133">Transmembrane helix</keyword>
<feature type="transmembrane region" description="Helical" evidence="1">
    <location>
        <begin position="125"/>
        <end position="150"/>
    </location>
</feature>
<name>A0A1Y1UG41_9TREE</name>
<organism evidence="2 3">
    <name type="scientific">Kockovaella imperatae</name>
    <dbReference type="NCBI Taxonomy" id="4999"/>
    <lineage>
        <taxon>Eukaryota</taxon>
        <taxon>Fungi</taxon>
        <taxon>Dikarya</taxon>
        <taxon>Basidiomycota</taxon>
        <taxon>Agaricomycotina</taxon>
        <taxon>Tremellomycetes</taxon>
        <taxon>Tremellales</taxon>
        <taxon>Cuniculitremaceae</taxon>
        <taxon>Kockovaella</taxon>
    </lineage>
</organism>
<dbReference type="Gene3D" id="1.20.120.1630">
    <property type="match status" value="1"/>
</dbReference>
<dbReference type="Proteomes" id="UP000193218">
    <property type="component" value="Unassembled WGS sequence"/>
</dbReference>
<dbReference type="PANTHER" id="PTHR32251:SF17">
    <property type="entry name" value="STEROID 5-ALPHA REDUCTASE C-TERMINAL DOMAIN-CONTAINING PROTEIN"/>
    <property type="match status" value="1"/>
</dbReference>
<protein>
    <recommendedName>
        <fullName evidence="4">Steroid 5-alpha reductase C-terminal domain-containing protein</fullName>
    </recommendedName>
</protein>
<evidence type="ECO:0000313" key="3">
    <source>
        <dbReference type="Proteomes" id="UP000193218"/>
    </source>
</evidence>
<dbReference type="EMBL" id="NBSH01000008">
    <property type="protein sequence ID" value="ORX36474.1"/>
    <property type="molecule type" value="Genomic_DNA"/>
</dbReference>
<feature type="transmembrane region" description="Helical" evidence="1">
    <location>
        <begin position="162"/>
        <end position="178"/>
    </location>
</feature>
<dbReference type="RefSeq" id="XP_021870575.1">
    <property type="nucleotide sequence ID" value="XM_022013941.1"/>
</dbReference>
<dbReference type="Pfam" id="PF06966">
    <property type="entry name" value="DUF1295"/>
    <property type="match status" value="1"/>
</dbReference>